<proteinExistence type="predicted"/>
<keyword evidence="1" id="KW-0175">Coiled coil</keyword>
<evidence type="ECO:0000313" key="2">
    <source>
        <dbReference type="EMBL" id="TDQ47416.1"/>
    </source>
</evidence>
<dbReference type="EMBL" id="SNYM01000010">
    <property type="protein sequence ID" value="TDQ47416.1"/>
    <property type="molecule type" value="Genomic_DNA"/>
</dbReference>
<dbReference type="RefSeq" id="WP_133591007.1">
    <property type="nucleotide sequence ID" value="NZ_CP037953.1"/>
</dbReference>
<dbReference type="OrthoDB" id="9145695at2"/>
<evidence type="ECO:0000256" key="1">
    <source>
        <dbReference type="SAM" id="Coils"/>
    </source>
</evidence>
<feature type="coiled-coil region" evidence="1">
    <location>
        <begin position="1321"/>
        <end position="1372"/>
    </location>
</feature>
<feature type="coiled-coil region" evidence="1">
    <location>
        <begin position="1176"/>
        <end position="1203"/>
    </location>
</feature>
<organism evidence="2 3">
    <name type="scientific">Permianibacter aggregans</name>
    <dbReference type="NCBI Taxonomy" id="1510150"/>
    <lineage>
        <taxon>Bacteria</taxon>
        <taxon>Pseudomonadati</taxon>
        <taxon>Pseudomonadota</taxon>
        <taxon>Gammaproteobacteria</taxon>
        <taxon>Pseudomonadales</taxon>
        <taxon>Pseudomonadaceae</taxon>
        <taxon>Permianibacter</taxon>
    </lineage>
</organism>
<dbReference type="Proteomes" id="UP000295375">
    <property type="component" value="Unassembled WGS sequence"/>
</dbReference>
<keyword evidence="3" id="KW-1185">Reference proteome</keyword>
<feature type="coiled-coil region" evidence="1">
    <location>
        <begin position="1059"/>
        <end position="1093"/>
    </location>
</feature>
<reference evidence="2 3" key="1">
    <citation type="submission" date="2019-03" db="EMBL/GenBank/DDBJ databases">
        <title>Genomic Encyclopedia of Type Strains, Phase IV (KMG-IV): sequencing the most valuable type-strain genomes for metagenomic binning, comparative biology and taxonomic classification.</title>
        <authorList>
            <person name="Goeker M."/>
        </authorList>
    </citation>
    <scope>NUCLEOTIDE SEQUENCE [LARGE SCALE GENOMIC DNA]</scope>
    <source>
        <strain evidence="2 3">DSM 103792</strain>
    </source>
</reference>
<name>A0A4R6UMJ8_9GAMM</name>
<gene>
    <name evidence="2" type="ORF">EV696_1108</name>
</gene>
<feature type="coiled-coil region" evidence="1">
    <location>
        <begin position="950"/>
        <end position="1028"/>
    </location>
</feature>
<protein>
    <submittedName>
        <fullName evidence="2">Chromosome segregation ATPase</fullName>
    </submittedName>
</protein>
<accession>A0A4R6UMJ8</accession>
<evidence type="ECO:0000313" key="3">
    <source>
        <dbReference type="Proteomes" id="UP000295375"/>
    </source>
</evidence>
<comment type="caution">
    <text evidence="2">The sequence shown here is derived from an EMBL/GenBank/DDBJ whole genome shotgun (WGS) entry which is preliminary data.</text>
</comment>
<feature type="coiled-coil region" evidence="1">
    <location>
        <begin position="470"/>
        <end position="497"/>
    </location>
</feature>
<sequence length="1630" mass="183225">MAVITRIEIVNYLCEGWQPSMGHARWSPLWPANTLVLGGLSTAIQVPNGGGKTSVTNAILFVLSRDRELKNEFLIRCAPMEAGYSHVRIEFAILDEELSQQRILIGPDAMESSSKRYVIGVCANRGDEDLLFYRYAGTLETAPAYRMEGSKIAFTPNDEFRRQVAKSDWHRGTIADWRKVVSEFMSPEVVRQNVQFHRSGAGDASATFKKVVTQSGERFDEAYFRTVAAPQLLANLMGDSAEEGERAIEDTITISMTRFIDAKLEVERKQSYLQHRQAMEEEFAPVLDAAMAIQEAEHSYQKQLQALARDAAFFEYFAAQGDTALPGIPRDVSLPQVSQEVTQCLAGMALDKDGSIVIADSAIAQIVGKSTGHLNQAADRRSINRGPLTAHPTSSQVIDFNCDIKIFEGSGGRQKKTRYYDQDGARELVARCIGNGIDKSAILDAAFDVAAQRLDTNPFRQEQLRLGKRIAELKAEILAASAEGDAAEKRRLELERQITQRAENHAAYQDFCAKSALLPESLRSSPLEAKEWVAAETTRRDSAHLEHVQRVAALTEKWESFLNWKQALGLQSPTDRLAELSAQKNELRQAVAQAQIVCNSKHANTLKVTQELSEFRAELSALQHQQAMLSPLIKLDQQFHQLFGDVDPLVVSPPVDKRIQLQARIRPKTEELEQKKSLHQQLCALGKEYRQFIALFGERNPLDLRPKDDWAKLMQLKNNEERILLTHKPQADALSKHLREYGISPSEWLRDTDEKRAAAEREHHTALLDIKRLEHELDTLDDLSLIHDARFEQALGNLQSAGIEYEPLRKVILELGSSKERCQALLSAFGSILEAPVIDGIEMVQQALATLQSADNDIPIIIRQPLLEAIHSTGTITPNSGGAVAFIAGATTRRIQALIDPEALERIKWEIQQKLTQIRSICDAAASRITECNPQRSEYRQALLAQTAVQNDAVAMVDAADRKLKELESKITIAEQLITESALQTLARAADYVRHGADNARDTTEQEIAELLTDLESLDSQIKELEILTSREAIQAHDGAAQLARLGGLKRIDEIQTDIERLRNEVKHRHDVLKQLEDERADSDQAFMELSLQHQNFQDKIEPQMADLRKVIDFEAEGHAHFMERKDETKQQLKDDLEALRPLAQVSFERAQSFQDHQNDDETALQKQIAEAVESRAKAVNTAQRAQRDLERMDALLGTARRNAEALHELAHFLIEKRKLIVPFLADLSQREGGATPAAAHDLYKNAEDLKFDLMDWQHDKGPFDPMRLTALRTEIEEVDVVQSGAAVRDAKRCVERARMDFQSRRSSFCAKATNSEDNALSQAEIEAIQAANSIEQLQALARLGDRLRQDLALEQSELEELQEAASTVETESIATLSRLVESCRMNLKTMNDVMARNPNARFFVEATIISDEDILKLMKKLRDGIEARKRDATTKSIFGKRDSDDQSIRNDVRRALIDGIFAEPSVQFRHVGMWGGKTQPIQKSLSEGQKAALQMMWLIKESEYHLECAVRRHLGGGAKKRLRDRSQRILFFDGLFSNLTDRALIDEAFKGLGEANSNLQLIGLIHNPEYRNNARIFPSLIIGRRAGWRSVEGERSFIRFEDGRPDGTIGFATFIKMSAHSNQNEVRHE</sequence>